<protein>
    <submittedName>
        <fullName evidence="5">Predicted dehydrogenase</fullName>
    </submittedName>
</protein>
<dbReference type="PANTHER" id="PTHR22604">
    <property type="entry name" value="OXIDOREDUCTASES"/>
    <property type="match status" value="1"/>
</dbReference>
<organism evidence="5 6">
    <name type="scientific">Pelagirhabdus alkalitolerans</name>
    <dbReference type="NCBI Taxonomy" id="1612202"/>
    <lineage>
        <taxon>Bacteria</taxon>
        <taxon>Bacillati</taxon>
        <taxon>Bacillota</taxon>
        <taxon>Bacilli</taxon>
        <taxon>Bacillales</taxon>
        <taxon>Bacillaceae</taxon>
        <taxon>Pelagirhabdus</taxon>
    </lineage>
</organism>
<comment type="similarity">
    <text evidence="1">Belongs to the Gfo/Idh/MocA family.</text>
</comment>
<dbReference type="SUPFAM" id="SSF55347">
    <property type="entry name" value="Glyceraldehyde-3-phosphate dehydrogenase-like, C-terminal domain"/>
    <property type="match status" value="1"/>
</dbReference>
<evidence type="ECO:0000256" key="2">
    <source>
        <dbReference type="ARBA" id="ARBA00023002"/>
    </source>
</evidence>
<dbReference type="InterPro" id="IPR050984">
    <property type="entry name" value="Gfo/Idh/MocA_domain"/>
</dbReference>
<accession>A0A1G6KZE7</accession>
<name>A0A1G6KZE7_9BACI</name>
<evidence type="ECO:0000259" key="3">
    <source>
        <dbReference type="Pfam" id="PF01408"/>
    </source>
</evidence>
<dbReference type="GO" id="GO:0000166">
    <property type="term" value="F:nucleotide binding"/>
    <property type="evidence" value="ECO:0007669"/>
    <property type="project" value="InterPro"/>
</dbReference>
<dbReference type="OrthoDB" id="9815825at2"/>
<reference evidence="6" key="1">
    <citation type="submission" date="2016-09" db="EMBL/GenBank/DDBJ databases">
        <authorList>
            <person name="Varghese N."/>
            <person name="Submissions S."/>
        </authorList>
    </citation>
    <scope>NUCLEOTIDE SEQUENCE [LARGE SCALE GENOMIC DNA]</scope>
    <source>
        <strain evidence="6">S5</strain>
    </source>
</reference>
<dbReference type="STRING" id="1612202.SAMN05421734_10743"/>
<dbReference type="InterPro" id="IPR036291">
    <property type="entry name" value="NAD(P)-bd_dom_sf"/>
</dbReference>
<sequence>MQDVVKWGILSTAGIAQFELIPAFKRAENAEVVAISSLSGRAHEVSEQLNIKKAYDSYMDILQDDEIDAVYIPLPNHLHRDWVIKAAQHGKHVLCEKPASLTADDVNEMKEACHRHNVIFMEAFMYYLHPQHQRVKELIQSGEIGQVKQFKSHFSFLLEDREQNIRMDASLGGGSLYDLGCYTIHAMRNILGEEPNTVRTEAIIDSSHQVDTTAVSHFEFNQDVTAVVESSFDMAGFDQYEVIGTKGRITVPRAFRPDTRGEGKVILEKDNQTQVETFINDLYRDEIEHISLSILTNQEPIITFDDTYHNMRTIDACLRSVQSGNRETI</sequence>
<evidence type="ECO:0000256" key="1">
    <source>
        <dbReference type="ARBA" id="ARBA00010928"/>
    </source>
</evidence>
<dbReference type="Pfam" id="PF01408">
    <property type="entry name" value="GFO_IDH_MocA"/>
    <property type="match status" value="1"/>
</dbReference>
<dbReference type="RefSeq" id="WP_090796191.1">
    <property type="nucleotide sequence ID" value="NZ_FMYI01000007.1"/>
</dbReference>
<gene>
    <name evidence="5" type="ORF">SAMN05421734_10743</name>
</gene>
<dbReference type="Gene3D" id="3.30.360.10">
    <property type="entry name" value="Dihydrodipicolinate Reductase, domain 2"/>
    <property type="match status" value="1"/>
</dbReference>
<dbReference type="Gene3D" id="3.40.50.720">
    <property type="entry name" value="NAD(P)-binding Rossmann-like Domain"/>
    <property type="match status" value="1"/>
</dbReference>
<evidence type="ECO:0000313" key="6">
    <source>
        <dbReference type="Proteomes" id="UP000242949"/>
    </source>
</evidence>
<keyword evidence="2" id="KW-0560">Oxidoreductase</keyword>
<dbReference type="EMBL" id="FMYI01000007">
    <property type="protein sequence ID" value="SDC36450.1"/>
    <property type="molecule type" value="Genomic_DNA"/>
</dbReference>
<dbReference type="SUPFAM" id="SSF51735">
    <property type="entry name" value="NAD(P)-binding Rossmann-fold domains"/>
    <property type="match status" value="1"/>
</dbReference>
<dbReference type="PANTHER" id="PTHR22604:SF105">
    <property type="entry name" value="TRANS-1,2-DIHYDROBENZENE-1,2-DIOL DEHYDROGENASE"/>
    <property type="match status" value="1"/>
</dbReference>
<proteinExistence type="inferred from homology"/>
<dbReference type="Pfam" id="PF22725">
    <property type="entry name" value="GFO_IDH_MocA_C3"/>
    <property type="match status" value="1"/>
</dbReference>
<keyword evidence="6" id="KW-1185">Reference proteome</keyword>
<evidence type="ECO:0000259" key="4">
    <source>
        <dbReference type="Pfam" id="PF22725"/>
    </source>
</evidence>
<dbReference type="Proteomes" id="UP000242949">
    <property type="component" value="Unassembled WGS sequence"/>
</dbReference>
<dbReference type="AlphaFoldDB" id="A0A1G6KZE7"/>
<evidence type="ECO:0000313" key="5">
    <source>
        <dbReference type="EMBL" id="SDC36450.1"/>
    </source>
</evidence>
<dbReference type="InterPro" id="IPR000683">
    <property type="entry name" value="Gfo/Idh/MocA-like_OxRdtase_N"/>
</dbReference>
<dbReference type="GO" id="GO:0016491">
    <property type="term" value="F:oxidoreductase activity"/>
    <property type="evidence" value="ECO:0007669"/>
    <property type="project" value="UniProtKB-KW"/>
</dbReference>
<feature type="domain" description="GFO/IDH/MocA-like oxidoreductase" evidence="4">
    <location>
        <begin position="132"/>
        <end position="249"/>
    </location>
</feature>
<dbReference type="InterPro" id="IPR055170">
    <property type="entry name" value="GFO_IDH_MocA-like_dom"/>
</dbReference>
<feature type="domain" description="Gfo/Idh/MocA-like oxidoreductase N-terminal" evidence="3">
    <location>
        <begin position="6"/>
        <end position="123"/>
    </location>
</feature>